<dbReference type="AlphaFoldDB" id="A0A4C1YHA9"/>
<name>A0A4C1YHA9_EUMVA</name>
<evidence type="ECO:0000313" key="1">
    <source>
        <dbReference type="EMBL" id="GBP75458.1"/>
    </source>
</evidence>
<gene>
    <name evidence="1" type="ORF">EVAR_53270_1</name>
</gene>
<keyword evidence="2" id="KW-1185">Reference proteome</keyword>
<protein>
    <submittedName>
        <fullName evidence="1">Uncharacterized protein</fullName>
    </submittedName>
</protein>
<organism evidence="1 2">
    <name type="scientific">Eumeta variegata</name>
    <name type="common">Bagworm moth</name>
    <name type="synonym">Eumeta japonica</name>
    <dbReference type="NCBI Taxonomy" id="151549"/>
    <lineage>
        <taxon>Eukaryota</taxon>
        <taxon>Metazoa</taxon>
        <taxon>Ecdysozoa</taxon>
        <taxon>Arthropoda</taxon>
        <taxon>Hexapoda</taxon>
        <taxon>Insecta</taxon>
        <taxon>Pterygota</taxon>
        <taxon>Neoptera</taxon>
        <taxon>Endopterygota</taxon>
        <taxon>Lepidoptera</taxon>
        <taxon>Glossata</taxon>
        <taxon>Ditrysia</taxon>
        <taxon>Tineoidea</taxon>
        <taxon>Psychidae</taxon>
        <taxon>Oiketicinae</taxon>
        <taxon>Eumeta</taxon>
    </lineage>
</organism>
<evidence type="ECO:0000313" key="2">
    <source>
        <dbReference type="Proteomes" id="UP000299102"/>
    </source>
</evidence>
<comment type="caution">
    <text evidence="1">The sequence shown here is derived from an EMBL/GenBank/DDBJ whole genome shotgun (WGS) entry which is preliminary data.</text>
</comment>
<sequence>MPVYFLLRNDFTNALDLDPALPRNSDPGSMLNLNLSGTELLLIVNWCKYNDHVSEVGSERSGGLAALSAARGPRQFRLLRVLRSMHYVTATAAYDFFTSFRFAASGGASARGPSTCVIAGIYPARWRGSLLTLCRYEDYYATLRGDRSFNAKLGIIGARSARRPRGARGPHRRPIAAARPFVSPPAICLAMQNDNAYPFAYFPPLSRFIVAFVVKYPALFSPVRVHRQRSRIENVTSQFAGYLNLQYELSVTRLEPQRAPFTYHSIFRRDKKMRGEVK</sequence>
<dbReference type="Proteomes" id="UP000299102">
    <property type="component" value="Unassembled WGS sequence"/>
</dbReference>
<accession>A0A4C1YHA9</accession>
<reference evidence="1 2" key="1">
    <citation type="journal article" date="2019" name="Commun. Biol.">
        <title>The bagworm genome reveals a unique fibroin gene that provides high tensile strength.</title>
        <authorList>
            <person name="Kono N."/>
            <person name="Nakamura H."/>
            <person name="Ohtoshi R."/>
            <person name="Tomita M."/>
            <person name="Numata K."/>
            <person name="Arakawa K."/>
        </authorList>
    </citation>
    <scope>NUCLEOTIDE SEQUENCE [LARGE SCALE GENOMIC DNA]</scope>
</reference>
<dbReference type="EMBL" id="BGZK01001249">
    <property type="protein sequence ID" value="GBP75458.1"/>
    <property type="molecule type" value="Genomic_DNA"/>
</dbReference>
<proteinExistence type="predicted"/>